<dbReference type="EMBL" id="SJXE01000003">
    <property type="protein sequence ID" value="TCI03749.1"/>
    <property type="molecule type" value="Genomic_DNA"/>
</dbReference>
<evidence type="ECO:0000313" key="3">
    <source>
        <dbReference type="EMBL" id="TCI03749.1"/>
    </source>
</evidence>
<proteinExistence type="predicted"/>
<feature type="domain" description="Uncharacterized protein TP-0789" evidence="2">
    <location>
        <begin position="81"/>
        <end position="264"/>
    </location>
</feature>
<accession>A0ABY2ALI0</accession>
<evidence type="ECO:0000259" key="2">
    <source>
        <dbReference type="Pfam" id="PF17131"/>
    </source>
</evidence>
<comment type="caution">
    <text evidence="3">The sequence shown here is derived from an EMBL/GenBank/DDBJ whole genome shotgun (WGS) entry which is preliminary data.</text>
</comment>
<keyword evidence="3" id="KW-0449">Lipoprotein</keyword>
<reference evidence="3 4" key="1">
    <citation type="submission" date="2019-02" db="EMBL/GenBank/DDBJ databases">
        <title>Corallincola luteus sp. nov., a marine bacterium isolated from surface sediment of Bohai Sea in China.</title>
        <authorList>
            <person name="Ren Q."/>
        </authorList>
    </citation>
    <scope>NUCLEOTIDE SEQUENCE [LARGE SCALE GENOMIC DNA]</scope>
    <source>
        <strain evidence="3 4">DASS28</strain>
    </source>
</reference>
<name>A0ABY2ALI0_9GAMM</name>
<feature type="chain" id="PRO_5047389428" evidence="1">
    <location>
        <begin position="27"/>
        <end position="266"/>
    </location>
</feature>
<evidence type="ECO:0000313" key="4">
    <source>
        <dbReference type="Proteomes" id="UP000292554"/>
    </source>
</evidence>
<keyword evidence="1" id="KW-0732">Signal</keyword>
<evidence type="ECO:0000256" key="1">
    <source>
        <dbReference type="SAM" id="SignalP"/>
    </source>
</evidence>
<dbReference type="Pfam" id="PF17131">
    <property type="entry name" value="LolA_like"/>
    <property type="match status" value="1"/>
</dbReference>
<gene>
    <name evidence="3" type="ORF">EZV61_09420</name>
</gene>
<organism evidence="3 4">
    <name type="scientific">Corallincola luteus</name>
    <dbReference type="NCBI Taxonomy" id="1775177"/>
    <lineage>
        <taxon>Bacteria</taxon>
        <taxon>Pseudomonadati</taxon>
        <taxon>Pseudomonadota</taxon>
        <taxon>Gammaproteobacteria</taxon>
        <taxon>Alteromonadales</taxon>
        <taxon>Psychromonadaceae</taxon>
        <taxon>Corallincola</taxon>
    </lineage>
</organism>
<dbReference type="InterPro" id="IPR033399">
    <property type="entry name" value="TP_0789-like"/>
</dbReference>
<protein>
    <submittedName>
        <fullName evidence="3">Outer membrane lipoprotein-sorting protein</fullName>
    </submittedName>
</protein>
<feature type="signal peptide" evidence="1">
    <location>
        <begin position="1"/>
        <end position="26"/>
    </location>
</feature>
<keyword evidence="4" id="KW-1185">Reference proteome</keyword>
<dbReference type="RefSeq" id="WP_131415238.1">
    <property type="nucleotide sequence ID" value="NZ_SJXE01000003.1"/>
</dbReference>
<dbReference type="CDD" id="cd16329">
    <property type="entry name" value="LolA_like"/>
    <property type="match status" value="1"/>
</dbReference>
<dbReference type="Proteomes" id="UP000292554">
    <property type="component" value="Unassembled WGS sequence"/>
</dbReference>
<sequence length="266" mass="30804">MPLKLIRLFLLSSVAVMQLFVVQAGAETPEQQGTRLAKERKAFDLGWIDTDADVEMRLTNAQGQSSSRKLRIKALEVTGDGDKSLMVFDFPNDIKGTAFLSFSHPIEADDQWIYLPALKRVKRIASKNKSGPFVGSEFAFEDLSSFEVEKYSYRYLGEELIDGVAHYKTEYIPKDKFSGYTRQLVWMDKEAYRVSKIDFYDRKNVLLKTLLLKDYRLYEAKHWRPLRMSMVNHQTGKGTEMLMSDYQFKTGISEEQFSKSKLKRAR</sequence>
<dbReference type="Gene3D" id="2.50.20.10">
    <property type="entry name" value="Lipoprotein localisation LolA/LolB/LppX"/>
    <property type="match status" value="1"/>
</dbReference>